<dbReference type="InterPro" id="IPR001356">
    <property type="entry name" value="HD"/>
</dbReference>
<feature type="region of interest" description="Disordered" evidence="8">
    <location>
        <begin position="32"/>
        <end position="78"/>
    </location>
</feature>
<dbReference type="PROSITE" id="PS00027">
    <property type="entry name" value="HOMEOBOX_1"/>
    <property type="match status" value="1"/>
</dbReference>
<evidence type="ECO:0000256" key="2">
    <source>
        <dbReference type="ARBA" id="ARBA00022473"/>
    </source>
</evidence>
<feature type="domain" description="Homeobox" evidence="9">
    <location>
        <begin position="72"/>
        <end position="132"/>
    </location>
</feature>
<evidence type="ECO:0000256" key="3">
    <source>
        <dbReference type="ARBA" id="ARBA00023125"/>
    </source>
</evidence>
<evidence type="ECO:0000256" key="4">
    <source>
        <dbReference type="ARBA" id="ARBA00023155"/>
    </source>
</evidence>
<keyword evidence="5 6" id="KW-0539">Nucleus</keyword>
<evidence type="ECO:0000313" key="11">
    <source>
        <dbReference type="Proteomes" id="UP001152799"/>
    </source>
</evidence>
<organism evidence="10 11">
    <name type="scientific">Ceutorhynchus assimilis</name>
    <name type="common">cabbage seed weevil</name>
    <dbReference type="NCBI Taxonomy" id="467358"/>
    <lineage>
        <taxon>Eukaryota</taxon>
        <taxon>Metazoa</taxon>
        <taxon>Ecdysozoa</taxon>
        <taxon>Arthropoda</taxon>
        <taxon>Hexapoda</taxon>
        <taxon>Insecta</taxon>
        <taxon>Pterygota</taxon>
        <taxon>Neoptera</taxon>
        <taxon>Endopterygota</taxon>
        <taxon>Coleoptera</taxon>
        <taxon>Polyphaga</taxon>
        <taxon>Cucujiformia</taxon>
        <taxon>Curculionidae</taxon>
        <taxon>Ceutorhynchinae</taxon>
        <taxon>Ceutorhynchus</taxon>
    </lineage>
</organism>
<name>A0A9P0DJU4_9CUCU</name>
<accession>A0A9P0DJU4</accession>
<dbReference type="PANTHER" id="PTHR24329">
    <property type="entry name" value="HOMEOBOX PROTEIN ARISTALESS"/>
    <property type="match status" value="1"/>
</dbReference>
<gene>
    <name evidence="10" type="ORF">CEUTPL_LOCUS12614</name>
</gene>
<dbReference type="SUPFAM" id="SSF46689">
    <property type="entry name" value="Homeodomain-like"/>
    <property type="match status" value="1"/>
</dbReference>
<dbReference type="PROSITE" id="PS50071">
    <property type="entry name" value="HOMEOBOX_2"/>
    <property type="match status" value="1"/>
</dbReference>
<dbReference type="GO" id="GO:0000981">
    <property type="term" value="F:DNA-binding transcription factor activity, RNA polymerase II-specific"/>
    <property type="evidence" value="ECO:0007669"/>
    <property type="project" value="InterPro"/>
</dbReference>
<dbReference type="Pfam" id="PF00046">
    <property type="entry name" value="Homeodomain"/>
    <property type="match status" value="1"/>
</dbReference>
<sequence>MDNINSLHESQELNESLNTQCSYSISGLLNSLTEETDEHTTEDVEKYDYPDPLKDFQNERESESPNSSSSKRKQRRYRTTFSNYQLEELERAFHKTHYPDVFFREELALRIDLTEARVQVWFQNRRAKWRKQEKYMNKTLGQMQNHNGGAGMSMHLSGCQPPMESPMLNFQPTENVNSPNLFMGLEWSNMVQPITFSNINSTDLPCVDPHQLIETHENNMSDQNPCQIDISLADRLSNPDILDKCSLENGTITISMENLLENNSSQKNVQNNGRTSDAHQVLESCALDNIENCPIEKRLISIDDAMDDSMETTRNVLLSEMEEGCMTLGISGCSRDDDDISIDSDLLTLKPRIRDEECCESDVE</sequence>
<evidence type="ECO:0000256" key="7">
    <source>
        <dbReference type="RuleBase" id="RU000682"/>
    </source>
</evidence>
<dbReference type="Gene3D" id="1.10.10.60">
    <property type="entry name" value="Homeodomain-like"/>
    <property type="match status" value="1"/>
</dbReference>
<dbReference type="InterPro" id="IPR009057">
    <property type="entry name" value="Homeodomain-like_sf"/>
</dbReference>
<evidence type="ECO:0000256" key="8">
    <source>
        <dbReference type="SAM" id="MobiDB-lite"/>
    </source>
</evidence>
<keyword evidence="2" id="KW-0217">Developmental protein</keyword>
<protein>
    <recommendedName>
        <fullName evidence="9">Homeobox domain-containing protein</fullName>
    </recommendedName>
</protein>
<feature type="compositionally biased region" description="Basic and acidic residues" evidence="8">
    <location>
        <begin position="38"/>
        <end position="63"/>
    </location>
</feature>
<dbReference type="OrthoDB" id="6159439at2759"/>
<dbReference type="InterPro" id="IPR017970">
    <property type="entry name" value="Homeobox_CS"/>
</dbReference>
<dbReference type="GO" id="GO:0000977">
    <property type="term" value="F:RNA polymerase II transcription regulatory region sequence-specific DNA binding"/>
    <property type="evidence" value="ECO:0007669"/>
    <property type="project" value="TreeGrafter"/>
</dbReference>
<evidence type="ECO:0000256" key="6">
    <source>
        <dbReference type="PROSITE-ProRule" id="PRU00108"/>
    </source>
</evidence>
<evidence type="ECO:0000313" key="10">
    <source>
        <dbReference type="EMBL" id="CAH1134198.1"/>
    </source>
</evidence>
<dbReference type="PANTHER" id="PTHR24329:SF543">
    <property type="entry name" value="FI01017P-RELATED"/>
    <property type="match status" value="1"/>
</dbReference>
<reference evidence="10" key="1">
    <citation type="submission" date="2022-01" db="EMBL/GenBank/DDBJ databases">
        <authorList>
            <person name="King R."/>
        </authorList>
    </citation>
    <scope>NUCLEOTIDE SEQUENCE</scope>
</reference>
<dbReference type="FunFam" id="1.10.10.60:FF:000102">
    <property type="entry name" value="Aristaless related homeobox"/>
    <property type="match status" value="1"/>
</dbReference>
<keyword evidence="3 6" id="KW-0238">DNA-binding</keyword>
<keyword evidence="4 6" id="KW-0371">Homeobox</keyword>
<evidence type="ECO:0000256" key="5">
    <source>
        <dbReference type="ARBA" id="ARBA00023242"/>
    </source>
</evidence>
<dbReference type="Proteomes" id="UP001152799">
    <property type="component" value="Chromosome 8"/>
</dbReference>
<keyword evidence="11" id="KW-1185">Reference proteome</keyword>
<dbReference type="CDD" id="cd00086">
    <property type="entry name" value="homeodomain"/>
    <property type="match status" value="1"/>
</dbReference>
<dbReference type="SMART" id="SM00389">
    <property type="entry name" value="HOX"/>
    <property type="match status" value="1"/>
</dbReference>
<proteinExistence type="predicted"/>
<feature type="DNA-binding region" description="Homeobox" evidence="6">
    <location>
        <begin position="74"/>
        <end position="133"/>
    </location>
</feature>
<evidence type="ECO:0000259" key="9">
    <source>
        <dbReference type="PROSITE" id="PS50071"/>
    </source>
</evidence>
<dbReference type="EMBL" id="OU892284">
    <property type="protein sequence ID" value="CAH1134198.1"/>
    <property type="molecule type" value="Genomic_DNA"/>
</dbReference>
<comment type="subcellular location">
    <subcellularLocation>
        <location evidence="1 6 7">Nucleus</location>
    </subcellularLocation>
</comment>
<dbReference type="AlphaFoldDB" id="A0A9P0DJU4"/>
<dbReference type="GO" id="GO:0005634">
    <property type="term" value="C:nucleus"/>
    <property type="evidence" value="ECO:0007669"/>
    <property type="project" value="UniProtKB-SubCell"/>
</dbReference>
<dbReference type="InterPro" id="IPR050649">
    <property type="entry name" value="Paired_Homeobox_TFs"/>
</dbReference>
<evidence type="ECO:0000256" key="1">
    <source>
        <dbReference type="ARBA" id="ARBA00004123"/>
    </source>
</evidence>